<protein>
    <submittedName>
        <fullName evidence="4">TetR family transcription regulator protein</fullName>
    </submittedName>
</protein>
<dbReference type="PANTHER" id="PTHR30055:SF148">
    <property type="entry name" value="TETR-FAMILY TRANSCRIPTIONAL REGULATOR"/>
    <property type="match status" value="1"/>
</dbReference>
<sequence>MLFCPTHIAIARHALIACLIACLGGKRQTMESSYRRRKQPELVKRTLIDEAAKLAVREGLASVTVQAVSDAAGVTKGGFIHHFPSKKDLIDAVFGELLEAIDDDIDARMSKDPEPYGAFTRAYINSVFQNNLCAKGGQWAPLTISALTDPYLRDLMASWVEERAQRHNETDGDTHLKIARLAADGIWLAHLYKIKITDPETLRSELLATTRKSDAQRKN</sequence>
<evidence type="ECO:0000259" key="3">
    <source>
        <dbReference type="PROSITE" id="PS50977"/>
    </source>
</evidence>
<dbReference type="GO" id="GO:0000976">
    <property type="term" value="F:transcription cis-regulatory region binding"/>
    <property type="evidence" value="ECO:0007669"/>
    <property type="project" value="TreeGrafter"/>
</dbReference>
<dbReference type="HOGENOM" id="CLU_091687_0_0_5"/>
<dbReference type="PRINTS" id="PR00455">
    <property type="entry name" value="HTHTETR"/>
</dbReference>
<dbReference type="SUPFAM" id="SSF48498">
    <property type="entry name" value="Tetracyclin repressor-like, C-terminal domain"/>
    <property type="match status" value="1"/>
</dbReference>
<feature type="DNA-binding region" description="H-T-H motif" evidence="2">
    <location>
        <begin position="64"/>
        <end position="83"/>
    </location>
</feature>
<dbReference type="InterPro" id="IPR050109">
    <property type="entry name" value="HTH-type_TetR-like_transc_reg"/>
</dbReference>
<dbReference type="PANTHER" id="PTHR30055">
    <property type="entry name" value="HTH-TYPE TRANSCRIPTIONAL REGULATOR RUTR"/>
    <property type="match status" value="1"/>
</dbReference>
<dbReference type="Gene3D" id="1.10.357.10">
    <property type="entry name" value="Tetracycline Repressor, domain 2"/>
    <property type="match status" value="1"/>
</dbReference>
<name>A0A0B4X1D1_9HYPH</name>
<dbReference type="Proteomes" id="UP000031368">
    <property type="component" value="Chromosome"/>
</dbReference>
<evidence type="ECO:0000256" key="1">
    <source>
        <dbReference type="ARBA" id="ARBA00023125"/>
    </source>
</evidence>
<dbReference type="KEGG" id="rga:RGR602_CH01187"/>
<keyword evidence="1 2" id="KW-0238">DNA-binding</keyword>
<accession>A0A0B4X1D1</accession>
<evidence type="ECO:0000313" key="5">
    <source>
        <dbReference type="Proteomes" id="UP000031368"/>
    </source>
</evidence>
<dbReference type="Pfam" id="PF17937">
    <property type="entry name" value="TetR_C_28"/>
    <property type="match status" value="1"/>
</dbReference>
<dbReference type="SUPFAM" id="SSF46689">
    <property type="entry name" value="Homeodomain-like"/>
    <property type="match status" value="1"/>
</dbReference>
<dbReference type="AlphaFoldDB" id="A0A0B4X1D1"/>
<dbReference type="InterPro" id="IPR041479">
    <property type="entry name" value="TetR_CgmR_C"/>
</dbReference>
<dbReference type="InterPro" id="IPR009057">
    <property type="entry name" value="Homeodomain-like_sf"/>
</dbReference>
<dbReference type="PROSITE" id="PS50977">
    <property type="entry name" value="HTH_TETR_2"/>
    <property type="match status" value="1"/>
</dbReference>
<dbReference type="EMBL" id="CP006877">
    <property type="protein sequence ID" value="AJD40545.1"/>
    <property type="molecule type" value="Genomic_DNA"/>
</dbReference>
<reference evidence="4 5" key="1">
    <citation type="submission" date="2013-11" db="EMBL/GenBank/DDBJ databases">
        <title>Complete genome sequence of Rhizobium gallicum bv. gallicum R602.</title>
        <authorList>
            <person name="Bustos P."/>
            <person name="Santamaria R.I."/>
            <person name="Lozano L."/>
            <person name="Acosta J.L."/>
            <person name="Ormeno-Orrillo E."/>
            <person name="Rogel M.A."/>
            <person name="Romero D."/>
            <person name="Cevallos M.A."/>
            <person name="Martinez-Romero E."/>
            <person name="Gonzalez V."/>
        </authorList>
    </citation>
    <scope>NUCLEOTIDE SEQUENCE [LARGE SCALE GENOMIC DNA]</scope>
    <source>
        <strain evidence="4 5">R602</strain>
    </source>
</reference>
<gene>
    <name evidence="4" type="ORF">RGR602_CH01187</name>
</gene>
<evidence type="ECO:0000313" key="4">
    <source>
        <dbReference type="EMBL" id="AJD40545.1"/>
    </source>
</evidence>
<evidence type="ECO:0000256" key="2">
    <source>
        <dbReference type="PROSITE-ProRule" id="PRU00335"/>
    </source>
</evidence>
<dbReference type="Pfam" id="PF00440">
    <property type="entry name" value="TetR_N"/>
    <property type="match status" value="1"/>
</dbReference>
<feature type="domain" description="HTH tetR-type" evidence="3">
    <location>
        <begin position="41"/>
        <end position="101"/>
    </location>
</feature>
<dbReference type="GO" id="GO:0003700">
    <property type="term" value="F:DNA-binding transcription factor activity"/>
    <property type="evidence" value="ECO:0007669"/>
    <property type="project" value="TreeGrafter"/>
</dbReference>
<proteinExistence type="predicted"/>
<organism evidence="4 5">
    <name type="scientific">Rhizobium gallicum bv. gallicum R602sp</name>
    <dbReference type="NCBI Taxonomy" id="1041138"/>
    <lineage>
        <taxon>Bacteria</taxon>
        <taxon>Pseudomonadati</taxon>
        <taxon>Pseudomonadota</taxon>
        <taxon>Alphaproteobacteria</taxon>
        <taxon>Hyphomicrobiales</taxon>
        <taxon>Rhizobiaceae</taxon>
        <taxon>Rhizobium/Agrobacterium group</taxon>
        <taxon>Rhizobium</taxon>
    </lineage>
</organism>
<dbReference type="InterPro" id="IPR036271">
    <property type="entry name" value="Tet_transcr_reg_TetR-rel_C_sf"/>
</dbReference>
<keyword evidence="5" id="KW-1185">Reference proteome</keyword>
<dbReference type="InterPro" id="IPR001647">
    <property type="entry name" value="HTH_TetR"/>
</dbReference>